<keyword evidence="2" id="KW-1185">Reference proteome</keyword>
<dbReference type="PATRIC" id="fig|1397108.4.peg.1103"/>
<dbReference type="KEGG" id="cmar:IMCC12053_1076"/>
<evidence type="ECO:0000313" key="1">
    <source>
        <dbReference type="EMBL" id="ALI55024.1"/>
    </source>
</evidence>
<protein>
    <submittedName>
        <fullName evidence="1">Uncharacterized protein</fullName>
    </submittedName>
</protein>
<dbReference type="AlphaFoldDB" id="A0A0P0A921"/>
<evidence type="ECO:0000313" key="2">
    <source>
        <dbReference type="Proteomes" id="UP000064920"/>
    </source>
</evidence>
<reference evidence="1 2" key="1">
    <citation type="submission" date="2015-05" db="EMBL/GenBank/DDBJ databases">
        <authorList>
            <person name="Wang D.B."/>
            <person name="Wang M."/>
        </authorList>
    </citation>
    <scope>NUCLEOTIDE SEQUENCE [LARGE SCALE GENOMIC DNA]</scope>
    <source>
        <strain evidence="1 2">IMCC 12053</strain>
    </source>
</reference>
<accession>A0A0P0A921</accession>
<organism evidence="1 2">
    <name type="scientific">Celeribacter marinus</name>
    <dbReference type="NCBI Taxonomy" id="1397108"/>
    <lineage>
        <taxon>Bacteria</taxon>
        <taxon>Pseudomonadati</taxon>
        <taxon>Pseudomonadota</taxon>
        <taxon>Alphaproteobacteria</taxon>
        <taxon>Rhodobacterales</taxon>
        <taxon>Roseobacteraceae</taxon>
        <taxon>Celeribacter</taxon>
    </lineage>
</organism>
<dbReference type="Proteomes" id="UP000064920">
    <property type="component" value="Chromosome"/>
</dbReference>
<dbReference type="EMBL" id="CP012023">
    <property type="protein sequence ID" value="ALI55024.1"/>
    <property type="molecule type" value="Genomic_DNA"/>
</dbReference>
<gene>
    <name evidence="1" type="ORF">IMCC12053_1076</name>
</gene>
<name>A0A0P0A921_9RHOB</name>
<sequence>MIFEALKSLLQDGMLEEISADVFMIKELGYRELDASA</sequence>
<proteinExistence type="predicted"/>